<reference evidence="1" key="1">
    <citation type="journal article" date="2019" name="Sci. Rep.">
        <title>Draft genome of Tanacetum cinerariifolium, the natural source of mosquito coil.</title>
        <authorList>
            <person name="Yamashiro T."/>
            <person name="Shiraishi A."/>
            <person name="Satake H."/>
            <person name="Nakayama K."/>
        </authorList>
    </citation>
    <scope>NUCLEOTIDE SEQUENCE</scope>
</reference>
<accession>A0A6L2M919</accession>
<protein>
    <submittedName>
        <fullName evidence="1">MAK10-like protein</fullName>
    </submittedName>
</protein>
<evidence type="ECO:0000313" key="1">
    <source>
        <dbReference type="EMBL" id="GEU70120.1"/>
    </source>
</evidence>
<sequence>MENLYPKHGLVSRTYYKKSLIMASTFGSKSKFFMTISIPSQDKPLTNRPVPVKAIDFPQDVPSTSDRRLIELKNQVQRLMEAHLSLTQPPQVNKITTSYEICSGPHDTHYYMEDPEQAFVEYASSRIDEAGVPPSSNTELVCTKEEDGDVMFIEIVSKDENSCKEEPKAGEQEVEYFDIFPTRSELAYHKLSQVVLGNVEITNMTHDPPEGVVRFTNRNDEVAYKMPHKIEQYNSLSNLEKEHTKSVYLRNEDDKRRGVDIWKAFGGNTRDLGSFGEKRDKNTDLHQHLSRISTQRLETASQITRDAVITHTKTASQDLKMAAGSSLLVLKKHTMKVKESLNMTFDESHSLLKTSPLKDDDLVEEEAIKVSKKKPLGNDVEDEVIEVDEIVNLRESKSHPLENVIRNLN</sequence>
<name>A0A6L2M919_TANCI</name>
<dbReference type="AlphaFoldDB" id="A0A6L2M919"/>
<proteinExistence type="predicted"/>
<organism evidence="1">
    <name type="scientific">Tanacetum cinerariifolium</name>
    <name type="common">Dalmatian daisy</name>
    <name type="synonym">Chrysanthemum cinerariifolium</name>
    <dbReference type="NCBI Taxonomy" id="118510"/>
    <lineage>
        <taxon>Eukaryota</taxon>
        <taxon>Viridiplantae</taxon>
        <taxon>Streptophyta</taxon>
        <taxon>Embryophyta</taxon>
        <taxon>Tracheophyta</taxon>
        <taxon>Spermatophyta</taxon>
        <taxon>Magnoliopsida</taxon>
        <taxon>eudicotyledons</taxon>
        <taxon>Gunneridae</taxon>
        <taxon>Pentapetalae</taxon>
        <taxon>asterids</taxon>
        <taxon>campanulids</taxon>
        <taxon>Asterales</taxon>
        <taxon>Asteraceae</taxon>
        <taxon>Asteroideae</taxon>
        <taxon>Anthemideae</taxon>
        <taxon>Anthemidinae</taxon>
        <taxon>Tanacetum</taxon>
    </lineage>
</organism>
<dbReference type="EMBL" id="BKCJ010006056">
    <property type="protein sequence ID" value="GEU70120.1"/>
    <property type="molecule type" value="Genomic_DNA"/>
</dbReference>
<comment type="caution">
    <text evidence="1">The sequence shown here is derived from an EMBL/GenBank/DDBJ whole genome shotgun (WGS) entry which is preliminary data.</text>
</comment>
<gene>
    <name evidence="1" type="ORF">Tci_042098</name>
</gene>